<dbReference type="EMBL" id="WWCK01000002">
    <property type="protein sequence ID" value="MYM66888.1"/>
    <property type="molecule type" value="Genomic_DNA"/>
</dbReference>
<protein>
    <submittedName>
        <fullName evidence="4">GNAT family N-acetyltransferase</fullName>
    </submittedName>
</protein>
<evidence type="ECO:0000313" key="4">
    <source>
        <dbReference type="EMBL" id="MYM66888.1"/>
    </source>
</evidence>
<comment type="caution">
    <text evidence="4">The sequence shown here is derived from an EMBL/GenBank/DDBJ whole genome shotgun (WGS) entry which is preliminary data.</text>
</comment>
<dbReference type="Proteomes" id="UP000450012">
    <property type="component" value="Unassembled WGS sequence"/>
</dbReference>
<reference evidence="4 5" key="1">
    <citation type="submission" date="2019-12" db="EMBL/GenBank/DDBJ databases">
        <title>Novel species isolated from a subtropical stream in China.</title>
        <authorList>
            <person name="Lu H."/>
        </authorList>
    </citation>
    <scope>NUCLEOTIDE SEQUENCE [LARGE SCALE GENOMIC DNA]</scope>
    <source>
        <strain evidence="4 5">FT55W</strain>
    </source>
</reference>
<proteinExistence type="predicted"/>
<sequence>MSTSAAVSVRRISAGEAREHAAPLAEALSDVLIDCVEGGASVSFMLPLPRAKAQAFWRGVLEGAARHERVLLVAETSEGRIIGTVQLITALPDNQPHRADIAKMLVHRDARRRGVAAELMAAVDHAAREEGKTVLVLDTVTGGDAERLYQRAGWQIAGTVPNYALMPDGAYCGTTFMHKQLKV</sequence>
<dbReference type="PROSITE" id="PS51186">
    <property type="entry name" value="GNAT"/>
    <property type="match status" value="1"/>
</dbReference>
<feature type="domain" description="N-acetyltransferase" evidence="3">
    <location>
        <begin position="7"/>
        <end position="182"/>
    </location>
</feature>
<dbReference type="PANTHER" id="PTHR43877">
    <property type="entry name" value="AMINOALKYLPHOSPHONATE N-ACETYLTRANSFERASE-RELATED-RELATED"/>
    <property type="match status" value="1"/>
</dbReference>
<keyword evidence="2" id="KW-0012">Acyltransferase</keyword>
<evidence type="ECO:0000259" key="3">
    <source>
        <dbReference type="PROSITE" id="PS51186"/>
    </source>
</evidence>
<gene>
    <name evidence="4" type="ORF">GTP45_08605</name>
</gene>
<dbReference type="SUPFAM" id="SSF55729">
    <property type="entry name" value="Acyl-CoA N-acyltransferases (Nat)"/>
    <property type="match status" value="1"/>
</dbReference>
<dbReference type="InterPro" id="IPR000182">
    <property type="entry name" value="GNAT_dom"/>
</dbReference>
<evidence type="ECO:0000256" key="1">
    <source>
        <dbReference type="ARBA" id="ARBA00022679"/>
    </source>
</evidence>
<name>A0A7X4GNW5_9BURK</name>
<organism evidence="4 5">
    <name type="scientific">Duganella rivi</name>
    <dbReference type="NCBI Taxonomy" id="2666083"/>
    <lineage>
        <taxon>Bacteria</taxon>
        <taxon>Pseudomonadati</taxon>
        <taxon>Pseudomonadota</taxon>
        <taxon>Betaproteobacteria</taxon>
        <taxon>Burkholderiales</taxon>
        <taxon>Oxalobacteraceae</taxon>
        <taxon>Telluria group</taxon>
        <taxon>Duganella</taxon>
    </lineage>
</organism>
<dbReference type="CDD" id="cd04301">
    <property type="entry name" value="NAT_SF"/>
    <property type="match status" value="1"/>
</dbReference>
<evidence type="ECO:0000256" key="2">
    <source>
        <dbReference type="ARBA" id="ARBA00023315"/>
    </source>
</evidence>
<keyword evidence="5" id="KW-1185">Reference proteome</keyword>
<dbReference type="RefSeq" id="WP_161013419.1">
    <property type="nucleotide sequence ID" value="NZ_WWCK01000002.1"/>
</dbReference>
<accession>A0A7X4GNW5</accession>
<keyword evidence="1" id="KW-0808">Transferase</keyword>
<dbReference type="GO" id="GO:0016747">
    <property type="term" value="F:acyltransferase activity, transferring groups other than amino-acyl groups"/>
    <property type="evidence" value="ECO:0007669"/>
    <property type="project" value="InterPro"/>
</dbReference>
<dbReference type="InterPro" id="IPR016181">
    <property type="entry name" value="Acyl_CoA_acyltransferase"/>
</dbReference>
<dbReference type="Gene3D" id="3.40.630.30">
    <property type="match status" value="1"/>
</dbReference>
<dbReference type="Pfam" id="PF00583">
    <property type="entry name" value="Acetyltransf_1"/>
    <property type="match status" value="1"/>
</dbReference>
<dbReference type="InterPro" id="IPR050832">
    <property type="entry name" value="Bact_Acetyltransf"/>
</dbReference>
<dbReference type="AlphaFoldDB" id="A0A7X4GNW5"/>
<evidence type="ECO:0000313" key="5">
    <source>
        <dbReference type="Proteomes" id="UP000450012"/>
    </source>
</evidence>